<dbReference type="PANTHER" id="PTHR12286">
    <property type="entry name" value="SACCHAROPINE DEHYDROGENASE-LIKE OXIDOREDUCTASE"/>
    <property type="match status" value="1"/>
</dbReference>
<dbReference type="InterPro" id="IPR036291">
    <property type="entry name" value="NAD(P)-bd_dom_sf"/>
</dbReference>
<dbReference type="PROSITE" id="PS01359">
    <property type="entry name" value="ZF_PHD_1"/>
    <property type="match status" value="1"/>
</dbReference>
<keyword evidence="5" id="KW-0472">Membrane</keyword>
<evidence type="ECO:0000256" key="3">
    <source>
        <dbReference type="ARBA" id="ARBA00022833"/>
    </source>
</evidence>
<keyword evidence="8" id="KW-1185">Reference proteome</keyword>
<keyword evidence="1" id="KW-0479">Metal-binding</keyword>
<dbReference type="InterPro" id="IPR019786">
    <property type="entry name" value="Zinc_finger_PHD-type_CS"/>
</dbReference>
<feature type="domain" description="Saccharopine dehydrogenase NADP binding" evidence="6">
    <location>
        <begin position="256"/>
        <end position="390"/>
    </location>
</feature>
<organism evidence="7 8">
    <name type="scientific">Diabrotica balteata</name>
    <name type="common">Banded cucumber beetle</name>
    <dbReference type="NCBI Taxonomy" id="107213"/>
    <lineage>
        <taxon>Eukaryota</taxon>
        <taxon>Metazoa</taxon>
        <taxon>Ecdysozoa</taxon>
        <taxon>Arthropoda</taxon>
        <taxon>Hexapoda</taxon>
        <taxon>Insecta</taxon>
        <taxon>Pterygota</taxon>
        <taxon>Neoptera</taxon>
        <taxon>Endopterygota</taxon>
        <taxon>Coleoptera</taxon>
        <taxon>Polyphaga</taxon>
        <taxon>Cucujiformia</taxon>
        <taxon>Chrysomeloidea</taxon>
        <taxon>Chrysomelidae</taxon>
        <taxon>Galerucinae</taxon>
        <taxon>Diabroticina</taxon>
        <taxon>Diabroticites</taxon>
        <taxon>Diabrotica</taxon>
    </lineage>
</organism>
<protein>
    <recommendedName>
        <fullName evidence="6">Saccharopine dehydrogenase NADP binding domain-containing protein</fullName>
    </recommendedName>
</protein>
<dbReference type="GO" id="GO:0005886">
    <property type="term" value="C:plasma membrane"/>
    <property type="evidence" value="ECO:0007669"/>
    <property type="project" value="TreeGrafter"/>
</dbReference>
<evidence type="ECO:0000256" key="5">
    <source>
        <dbReference type="SAM" id="Phobius"/>
    </source>
</evidence>
<dbReference type="InterPro" id="IPR005097">
    <property type="entry name" value="Sacchrp_dh_NADP-bd"/>
</dbReference>
<dbReference type="Proteomes" id="UP001153709">
    <property type="component" value="Chromosome 1"/>
</dbReference>
<dbReference type="GO" id="GO:0008270">
    <property type="term" value="F:zinc ion binding"/>
    <property type="evidence" value="ECO:0007669"/>
    <property type="project" value="UniProtKB-KW"/>
</dbReference>
<reference evidence="7" key="1">
    <citation type="submission" date="2022-01" db="EMBL/GenBank/DDBJ databases">
        <authorList>
            <person name="King R."/>
        </authorList>
    </citation>
    <scope>NUCLEOTIDE SEQUENCE</scope>
</reference>
<dbReference type="EMBL" id="OU898276">
    <property type="protein sequence ID" value="CAG9827668.1"/>
    <property type="molecule type" value="Genomic_DNA"/>
</dbReference>
<dbReference type="CDD" id="cd15517">
    <property type="entry name" value="PHD_TCF19_like"/>
    <property type="match status" value="1"/>
</dbReference>
<evidence type="ECO:0000256" key="4">
    <source>
        <dbReference type="ARBA" id="ARBA00038048"/>
    </source>
</evidence>
<proteinExistence type="inferred from homology"/>
<dbReference type="Gene3D" id="3.30.40.10">
    <property type="entry name" value="Zinc/RING finger domain, C3HC4 (zinc finger)"/>
    <property type="match status" value="1"/>
</dbReference>
<dbReference type="GO" id="GO:0009247">
    <property type="term" value="P:glycolipid biosynthetic process"/>
    <property type="evidence" value="ECO:0007669"/>
    <property type="project" value="TreeGrafter"/>
</dbReference>
<keyword evidence="5" id="KW-1133">Transmembrane helix</keyword>
<dbReference type="OrthoDB" id="10268090at2759"/>
<keyword evidence="3" id="KW-0862">Zinc</keyword>
<dbReference type="GO" id="GO:0005811">
    <property type="term" value="C:lipid droplet"/>
    <property type="evidence" value="ECO:0007669"/>
    <property type="project" value="TreeGrafter"/>
</dbReference>
<name>A0A9N9SSW4_DIABA</name>
<dbReference type="FunFam" id="3.40.50.720:FF:000178">
    <property type="entry name" value="Saccharopine dehydrogenase-like oxidoreductase"/>
    <property type="match status" value="1"/>
</dbReference>
<feature type="transmembrane region" description="Helical" evidence="5">
    <location>
        <begin position="522"/>
        <end position="544"/>
    </location>
</feature>
<accession>A0A9N9SSW4</accession>
<gene>
    <name evidence="7" type="ORF">DIABBA_LOCUS1651</name>
</gene>
<evidence type="ECO:0000313" key="8">
    <source>
        <dbReference type="Proteomes" id="UP001153709"/>
    </source>
</evidence>
<dbReference type="Gene3D" id="3.40.50.720">
    <property type="entry name" value="NAD(P)-binding Rossmann-like Domain"/>
    <property type="match status" value="1"/>
</dbReference>
<dbReference type="PANTHER" id="PTHR12286:SF5">
    <property type="entry name" value="SACCHAROPINE DEHYDROGENASE-LIKE OXIDOREDUCTASE"/>
    <property type="match status" value="1"/>
</dbReference>
<keyword evidence="5" id="KW-0812">Transmembrane</keyword>
<keyword evidence="2" id="KW-0863">Zinc-finger</keyword>
<sequence length="679" mass="76968">MECIICKNSTGDVTINCDSCTRSTHRECSGLNARELQVMDLKGKRLLKFYCEDCQNGIKLIPKLLAKIDHMELEIKHLKNISESVGNNDPNTREDKEEIICEMIERQSRASNIIVCNVNESKMKTQVERDSEDATAIGKILNNFNIDKNNLKVFRLGRYMGSKSRPLKVILNSKEDAKFVLKNKQLISIPSIRIFGDQTKAQQDYFKAIKNKLQTLIDNGDTTKTIRYINNKPTIVSKSIQKNIFNRMAEGRLDFLIFGATGFTGLHCIPYVYKFAKDNGRNMAWGVAGRSEEKLKEALEKMGKKVDADLSETTIIVADVKDYDSLVKMAKRAKVVINCCGPYRFFGYPVVKACVEAGTHYVDVSGEPQFIETVELEYNELAREKGIYIVSACGLDSIPCDLGLVHLEDKFDGVINSAVTYINTWNEGNKSSSGPAINYGTWHSLVYGLKHAKELSSIRRKLYPTKLPSFKPKLETTTRPHRSSIVDGWVLPFPGADKSVMKRTQRYLYENQDKRPIQVDTFFVLPNFIQTFMTIIMFLVWTLLIKFNFGKQLLLDYPHIFTFGMFRKDVTPSEEMIDSSWFKITFHARGWKERLANKDDQYDTPPNKIVTAYVKGKNPGYGTTCACVVGAALMILTEKDKLPSSGGVYTPGVAFRKTSLMDLLFKNDVSFEIVSEKVL</sequence>
<dbReference type="GO" id="GO:0005739">
    <property type="term" value="C:mitochondrion"/>
    <property type="evidence" value="ECO:0007669"/>
    <property type="project" value="TreeGrafter"/>
</dbReference>
<evidence type="ECO:0000313" key="7">
    <source>
        <dbReference type="EMBL" id="CAG9827668.1"/>
    </source>
</evidence>
<evidence type="ECO:0000256" key="2">
    <source>
        <dbReference type="ARBA" id="ARBA00022771"/>
    </source>
</evidence>
<evidence type="ECO:0000259" key="6">
    <source>
        <dbReference type="Pfam" id="PF03435"/>
    </source>
</evidence>
<dbReference type="InterPro" id="IPR051276">
    <property type="entry name" value="Saccharopine_DH-like_oxidrdct"/>
</dbReference>
<dbReference type="AlphaFoldDB" id="A0A9N9SSW4"/>
<dbReference type="Pfam" id="PF03435">
    <property type="entry name" value="Sacchrp_dh_NADP"/>
    <property type="match status" value="1"/>
</dbReference>
<dbReference type="SUPFAM" id="SSF51735">
    <property type="entry name" value="NAD(P)-binding Rossmann-fold domains"/>
    <property type="match status" value="1"/>
</dbReference>
<comment type="similarity">
    <text evidence="4">Belongs to the saccharopine dehydrogenase family.</text>
</comment>
<dbReference type="InterPro" id="IPR013083">
    <property type="entry name" value="Znf_RING/FYVE/PHD"/>
</dbReference>
<dbReference type="InterPro" id="IPR011011">
    <property type="entry name" value="Znf_FYVE_PHD"/>
</dbReference>
<evidence type="ECO:0000256" key="1">
    <source>
        <dbReference type="ARBA" id="ARBA00022723"/>
    </source>
</evidence>
<dbReference type="SUPFAM" id="SSF57903">
    <property type="entry name" value="FYVE/PHD zinc finger"/>
    <property type="match status" value="1"/>
</dbReference>